<keyword evidence="8" id="KW-0653">Protein transport</keyword>
<dbReference type="GO" id="GO:0016973">
    <property type="term" value="P:poly(A)+ mRNA export from nucleus"/>
    <property type="evidence" value="ECO:0007669"/>
    <property type="project" value="TreeGrafter"/>
</dbReference>
<name>A0AAD1RFJ8_PELCU</name>
<evidence type="ECO:0000256" key="3">
    <source>
        <dbReference type="ARBA" id="ARBA00005569"/>
    </source>
</evidence>
<dbReference type="GO" id="GO:0000972">
    <property type="term" value="P:transcription-dependent tethering of RNA polymerase II gene DNA at nuclear periphery"/>
    <property type="evidence" value="ECO:0007669"/>
    <property type="project" value="TreeGrafter"/>
</dbReference>
<dbReference type="PANTHER" id="PTHR13405">
    <property type="entry name" value="NUCLEAR PORE COMPLEX PROTEIN NUP133"/>
    <property type="match status" value="1"/>
</dbReference>
<evidence type="ECO:0000259" key="17">
    <source>
        <dbReference type="Pfam" id="PF08801"/>
    </source>
</evidence>
<dbReference type="FunFam" id="1.25.40.700:FF:000001">
    <property type="entry name" value="Nuclear pore complex protein"/>
    <property type="match status" value="1"/>
</dbReference>
<organism evidence="18 19">
    <name type="scientific">Pelobates cultripes</name>
    <name type="common">Western spadefoot toad</name>
    <dbReference type="NCBI Taxonomy" id="61616"/>
    <lineage>
        <taxon>Eukaryota</taxon>
        <taxon>Metazoa</taxon>
        <taxon>Chordata</taxon>
        <taxon>Craniata</taxon>
        <taxon>Vertebrata</taxon>
        <taxon>Euteleostomi</taxon>
        <taxon>Amphibia</taxon>
        <taxon>Batrachia</taxon>
        <taxon>Anura</taxon>
        <taxon>Pelobatoidea</taxon>
        <taxon>Pelobatidae</taxon>
        <taxon>Pelobates</taxon>
    </lineage>
</organism>
<dbReference type="SUPFAM" id="SSF117289">
    <property type="entry name" value="Nucleoporin domain"/>
    <property type="match status" value="1"/>
</dbReference>
<dbReference type="EMBL" id="OW240913">
    <property type="protein sequence ID" value="CAH2251507.1"/>
    <property type="molecule type" value="Genomic_DNA"/>
</dbReference>
<keyword evidence="9" id="KW-0811">Translocation</keyword>
<dbReference type="GO" id="GO:0031080">
    <property type="term" value="C:nuclear pore outer ring"/>
    <property type="evidence" value="ECO:0007669"/>
    <property type="project" value="TreeGrafter"/>
</dbReference>
<reference evidence="18" key="1">
    <citation type="submission" date="2022-03" db="EMBL/GenBank/DDBJ databases">
        <authorList>
            <person name="Alioto T."/>
            <person name="Alioto T."/>
            <person name="Gomez Garrido J."/>
        </authorList>
    </citation>
    <scope>NUCLEOTIDE SEQUENCE</scope>
</reference>
<evidence type="ECO:0000256" key="9">
    <source>
        <dbReference type="ARBA" id="ARBA00023010"/>
    </source>
</evidence>
<evidence type="ECO:0000256" key="7">
    <source>
        <dbReference type="ARBA" id="ARBA00022838"/>
    </source>
</evidence>
<evidence type="ECO:0000259" key="16">
    <source>
        <dbReference type="Pfam" id="PF03177"/>
    </source>
</evidence>
<evidence type="ECO:0000256" key="13">
    <source>
        <dbReference type="ARBA" id="ARBA00055775"/>
    </source>
</evidence>
<accession>A0AAD1RFJ8</accession>
<dbReference type="Gene3D" id="2.130.10.10">
    <property type="entry name" value="YVTN repeat-like/Quinoprotein amine dehydrogenase"/>
    <property type="match status" value="1"/>
</dbReference>
<dbReference type="GO" id="GO:0006606">
    <property type="term" value="P:protein import into nucleus"/>
    <property type="evidence" value="ECO:0007669"/>
    <property type="project" value="TreeGrafter"/>
</dbReference>
<dbReference type="AlphaFoldDB" id="A0AAD1RFJ8"/>
<proteinExistence type="inferred from homology"/>
<comment type="subunit">
    <text evidence="14">Forms part of the Nup160 subcomplex in the nuclear pore which is composed of NUP160, NUP133, NUP107 and Nup96. This complex plays a role in RNA export and in tethering Nup98 and NUP153 to the nucleus.</text>
</comment>
<dbReference type="Pfam" id="PF08801">
    <property type="entry name" value="Nucleoporin_N"/>
    <property type="match status" value="1"/>
</dbReference>
<feature type="non-terminal residue" evidence="18">
    <location>
        <position position="1193"/>
    </location>
</feature>
<dbReference type="GO" id="GO:0048513">
    <property type="term" value="P:animal organ development"/>
    <property type="evidence" value="ECO:0007669"/>
    <property type="project" value="UniProtKB-ARBA"/>
</dbReference>
<dbReference type="PANTHER" id="PTHR13405:SF11">
    <property type="entry name" value="NUCLEAR PORE COMPLEX PROTEIN NUP133"/>
    <property type="match status" value="1"/>
</dbReference>
<keyword evidence="7" id="KW-0995">Kinetochore</keyword>
<feature type="domain" description="Nucleoporin Nup133/Nup155-like C-terminal" evidence="16">
    <location>
        <begin position="880"/>
        <end position="1063"/>
    </location>
</feature>
<evidence type="ECO:0000256" key="4">
    <source>
        <dbReference type="ARBA" id="ARBA00022448"/>
    </source>
</evidence>
<evidence type="ECO:0000256" key="1">
    <source>
        <dbReference type="ARBA" id="ARBA00004567"/>
    </source>
</evidence>
<keyword evidence="11" id="KW-0539">Nucleus</keyword>
<dbReference type="GO" id="GO:0017056">
    <property type="term" value="F:structural constituent of nuclear pore"/>
    <property type="evidence" value="ECO:0007669"/>
    <property type="project" value="InterPro"/>
</dbReference>
<keyword evidence="5" id="KW-0158">Chromosome</keyword>
<feature type="domain" description="Nucleoporin Nup133/Nup155-like N-terminal" evidence="17">
    <location>
        <begin position="77"/>
        <end position="393"/>
    </location>
</feature>
<evidence type="ECO:0000256" key="14">
    <source>
        <dbReference type="ARBA" id="ARBA00061981"/>
    </source>
</evidence>
<evidence type="ECO:0000256" key="10">
    <source>
        <dbReference type="ARBA" id="ARBA00023132"/>
    </source>
</evidence>
<evidence type="ECO:0000256" key="6">
    <source>
        <dbReference type="ARBA" id="ARBA00022816"/>
    </source>
</evidence>
<comment type="similarity">
    <text evidence="3">Belongs to the nucleoporin Nup133 family.</text>
</comment>
<dbReference type="FunFam" id="2.130.10.10:FF:000238">
    <property type="entry name" value="Nuclear pore complex protein Nup133"/>
    <property type="match status" value="1"/>
</dbReference>
<comment type="function">
    <text evidence="13">Involved in poly(A)+ RNA transport. Involved in nephrogenesis.</text>
</comment>
<keyword evidence="19" id="KW-1185">Reference proteome</keyword>
<evidence type="ECO:0000313" key="19">
    <source>
        <dbReference type="Proteomes" id="UP001295444"/>
    </source>
</evidence>
<dbReference type="Pfam" id="PF03177">
    <property type="entry name" value="Nucleoporin_C"/>
    <property type="match status" value="1"/>
</dbReference>
<evidence type="ECO:0000256" key="11">
    <source>
        <dbReference type="ARBA" id="ARBA00023242"/>
    </source>
</evidence>
<dbReference type="Gene3D" id="1.25.40.700">
    <property type="match status" value="1"/>
</dbReference>
<dbReference type="InterPro" id="IPR015943">
    <property type="entry name" value="WD40/YVTN_repeat-like_dom_sf"/>
</dbReference>
<keyword evidence="12" id="KW-0137">Centromere</keyword>
<evidence type="ECO:0000313" key="18">
    <source>
        <dbReference type="EMBL" id="CAH2251507.1"/>
    </source>
</evidence>
<keyword evidence="6" id="KW-0509">mRNA transport</keyword>
<dbReference type="GO" id="GO:0048731">
    <property type="term" value="P:system development"/>
    <property type="evidence" value="ECO:0007669"/>
    <property type="project" value="UniProtKB-ARBA"/>
</dbReference>
<dbReference type="Gene3D" id="1.20.58.1380">
    <property type="match status" value="1"/>
</dbReference>
<evidence type="ECO:0000256" key="12">
    <source>
        <dbReference type="ARBA" id="ARBA00023328"/>
    </source>
</evidence>
<evidence type="ECO:0000256" key="2">
    <source>
        <dbReference type="ARBA" id="ARBA00004629"/>
    </source>
</evidence>
<dbReference type="FunFam" id="1.20.58.1380:FF:000001">
    <property type="entry name" value="Nuclear pore complex protein Nup133"/>
    <property type="match status" value="1"/>
</dbReference>
<dbReference type="Proteomes" id="UP001295444">
    <property type="component" value="Chromosome 02"/>
</dbReference>
<protein>
    <recommendedName>
        <fullName evidence="15">Nuclear pore complex protein Nup133</fullName>
    </recommendedName>
</protein>
<keyword evidence="4" id="KW-0813">Transport</keyword>
<evidence type="ECO:0000256" key="8">
    <source>
        <dbReference type="ARBA" id="ARBA00022927"/>
    </source>
</evidence>
<dbReference type="GO" id="GO:0000776">
    <property type="term" value="C:kinetochore"/>
    <property type="evidence" value="ECO:0007669"/>
    <property type="project" value="UniProtKB-KW"/>
</dbReference>
<dbReference type="InterPro" id="IPR007187">
    <property type="entry name" value="Nucleoporin_Nup133/Nup155_C"/>
</dbReference>
<comment type="subcellular location">
    <subcellularLocation>
        <location evidence="2">Chromosome</location>
        <location evidence="2">Centromere</location>
        <location evidence="2">Kinetochore</location>
    </subcellularLocation>
    <subcellularLocation>
        <location evidence="1">Nucleus</location>
        <location evidence="1">Nuclear pore complex</location>
    </subcellularLocation>
</comment>
<dbReference type="InterPro" id="IPR014908">
    <property type="entry name" value="Nucleoporin_Nup133/Nup155_N"/>
</dbReference>
<sequence length="1193" mass="134838">MFPSPRTQAVVTARRQLNTRVSSVRKSVGSVVVATSSPSTILSPVGRRVPNSGFRTTASRVVLHPSASETVNYNVQLYGSPLPIKVMEVLTSADADERLTVKIHEDGWAWLVYSDRLIIWKISQTSTKRTFTPQLMLCKELQLPASDYKCTADLVDINIHITDGAHVQTVAVLMATREGSIRFWPNLMYESFYTETHTDFGDSLCEFVTSVKACSYVLSSSKNQLVRLFPDASGKITQRVLQQGQGMLSGIGRRVSSLFGMLSPAIDSTIRSVLWDKGDCLYTLSDSTINKWEMDETSEYHVLCWEMDKILKENISNAIWGSGSNHKAVSDEINIEYLDLRQNMDGLVILAAAWHSRESPCLIYFTLVTVKDEGYHVSDEVVVEVTRFNPPFQVHEMGRKCLVVVMCLRNEPAYKDIQLFKACIDKSVGNSLGPGSLFGTLHDDKAALGRQRSKGNGDNLLGAGSCAGLTIFFARKSGLLAIVARENMFMLPEDLEESITSLERPKSQVTRKPGHSHSVAHNYITKLLKAAFLQYCRKDLLAAQNMADNLFPQVGGVEFDSELDEAVVQLSLDLIDDYPAADPRWADSLPEETAGVCNTSLIILHQLEDKMKAHSFFMDFLHEVGLFSRLSTCQLRGNSIATSLLLCEHAEKLSATIVLKNHHTRLPVLLNAAIHLALNKRLCSIPQNLTAADVYFREVSQMDLIFESLQGLEDDPEEETTQSSAGPGCGTELAEVQSTWGLAKLYAPNVIYVSWDMLHAAFQYRQNKASLYKNENLQKEPEIVQWTDSSSYRMRSLRGQNSIALKSIAEAEGQFRLVVLEDRSVAKSLCILVEDQDIVEKKRRRVNQSSRRRRYCSLSKTPRVSTSFSSIRKQKHLCAHSRRPVLLAALMTLGQYTWAISLAEKYCEFDILVQICELTENHTRLQQYMTRYSDQKLPDFLFRWYLEKGKRGKLLSQPISQHGQLASFLQAHEGLSWLHEVNIEDFEKAHRTLQTLANIETRYFCKKRTLLGMSKLAVIASDLTEDILKEKIEEISEEEIFLLHQETLPSQLLEEKQLNLNVMPVLSALALIKLYISEENRKANEYDFKKALDLLDYINEETYVDKKELKLEILCKAIKRDNWSSLDGTDDPIDATKDSIFVKVLQQLLKKGTHLGDYLPEGETLLQSDELSSLRSNAYFEYVLKANYEYYIL</sequence>
<evidence type="ECO:0000256" key="5">
    <source>
        <dbReference type="ARBA" id="ARBA00022454"/>
    </source>
</evidence>
<evidence type="ECO:0000256" key="15">
    <source>
        <dbReference type="ARBA" id="ARBA00068592"/>
    </source>
</evidence>
<keyword evidence="10" id="KW-0906">Nuclear pore complex</keyword>
<dbReference type="InterPro" id="IPR037624">
    <property type="entry name" value="Nup133-like"/>
</dbReference>
<gene>
    <name evidence="18" type="ORF">PECUL_23A056855</name>
</gene>